<dbReference type="InterPro" id="IPR036875">
    <property type="entry name" value="Znf_CCHC_sf"/>
</dbReference>
<evidence type="ECO:0000313" key="10">
    <source>
        <dbReference type="Proteomes" id="UP000440578"/>
    </source>
</evidence>
<evidence type="ECO:0000259" key="8">
    <source>
        <dbReference type="PROSITE" id="PS50158"/>
    </source>
</evidence>
<dbReference type="AlphaFoldDB" id="A0A6A4VXQ7"/>
<evidence type="ECO:0000256" key="1">
    <source>
        <dbReference type="ARBA" id="ARBA00001936"/>
    </source>
</evidence>
<gene>
    <name evidence="9" type="primary">Zcchc11_1</name>
    <name evidence="9" type="ORF">FJT64_004861</name>
</gene>
<dbReference type="Gene3D" id="1.10.1410.10">
    <property type="match status" value="2"/>
</dbReference>
<dbReference type="EMBL" id="VIIS01001477">
    <property type="protein sequence ID" value="KAF0297649.1"/>
    <property type="molecule type" value="Genomic_DNA"/>
</dbReference>
<comment type="cofactor">
    <cofactor evidence="2">
        <name>Mg(2+)</name>
        <dbReference type="ChEBI" id="CHEBI:18420"/>
    </cofactor>
</comment>
<keyword evidence="6" id="KW-0863">Zinc-finger</keyword>
<dbReference type="GO" id="GO:0031123">
    <property type="term" value="P:RNA 3'-end processing"/>
    <property type="evidence" value="ECO:0007669"/>
    <property type="project" value="TreeGrafter"/>
</dbReference>
<feature type="compositionally biased region" description="Polar residues" evidence="7">
    <location>
        <begin position="793"/>
        <end position="834"/>
    </location>
</feature>
<dbReference type="Pfam" id="PF00098">
    <property type="entry name" value="zf-CCHC"/>
    <property type="match status" value="1"/>
</dbReference>
<dbReference type="InterPro" id="IPR001878">
    <property type="entry name" value="Znf_CCHC"/>
</dbReference>
<dbReference type="SUPFAM" id="SSF81631">
    <property type="entry name" value="PAP/OAS1 substrate-binding domain"/>
    <property type="match status" value="2"/>
</dbReference>
<dbReference type="PANTHER" id="PTHR12271">
    <property type="entry name" value="POLY A POLYMERASE CID PAP -RELATED"/>
    <property type="match status" value="1"/>
</dbReference>
<dbReference type="SUPFAM" id="SSF57756">
    <property type="entry name" value="Retrovirus zinc finger-like domains"/>
    <property type="match status" value="1"/>
</dbReference>
<feature type="compositionally biased region" description="Basic residues" evidence="7">
    <location>
        <begin position="856"/>
        <end position="866"/>
    </location>
</feature>
<evidence type="ECO:0000256" key="7">
    <source>
        <dbReference type="SAM" id="MobiDB-lite"/>
    </source>
</evidence>
<feature type="region of interest" description="Disordered" evidence="7">
    <location>
        <begin position="762"/>
        <end position="890"/>
    </location>
</feature>
<keyword evidence="5" id="KW-0460">Magnesium</keyword>
<sequence length="922" mass="102258">MGTKHWRPQGVTKKMMETYHIYQIKKPPSHHKNAKYVCRVCELHWDTLQAVQKHVSEQRHAESTRRHQELTAVHSLPEPTAAQTECLTALLTEVYREHGLTEGRLAERRAVADQLKDTLRRGLGEGGEMWSTTSPSWTPHVRCVHASSGQRCQLALGAERDVLLARLVELYVGLDGRAAPLAVALRHLARICEMDRPHAGSLPPSAFVLMTIFFLQQCEPPVLPALHQMVGANNDDDQLDFEAAAAACGSWRSDNTSDLGTLWLRMLRFYALELSDSDAVVSIRQRELVTRADKGWNSKKISIEDPVQSKRNISRSISSAAVADVMLDRLRAACLLFGVPRTAAGPAIHLVAGRGPPPAAAARLAALLEGLSAEQMQYQFNRQLLCGEASMPVVCSICQKANHLPDDCPTLVVPPARQLPPPTAKQVQLLDRLCSDVFSDWAPPAHEYQVRENMLRTIEDFIRHQAFPSARLTLFGSSCNGFGFRNSDLDICLTFDDCSDPQSLDQPDIILKLAETLKRLRFIYNVIPISTAKVPIVKFTDRRSRLEADISLYNTLAQHNTLLLHTYAKLDSRARILGYMVKLMAKICDICDASRGSLSSYAYTLLLIYYLQRCKPAVLPVLQELDADSRRPRLVDGADLWIGFLRFYGEHFDFERNVVCIRRMEVLSKFEKLWNGSFIAIEDPFLLSHNLGGGVRRKMASFIRRTFLLWRLHHMRPIPNSLPHGYRDFRAFLMSSDYLSEGPPPNAGGCHSCGRIGHWAADCPRRRPRRPPAAGKQPPQAPGQPNGPARSPTKGQGPNRSPTKGNGPNHSPTKGDNPASSPTKGDGPASSQTKPDGPARPQTKPDGPARPQPKSSARRGQGRRGAGRWCQPRCSSSSGGRSSGGRSCDRCCRRCCRRCCVHRGCRSQQRCVAGGSGRGRGS</sequence>
<dbReference type="PANTHER" id="PTHR12271:SF66">
    <property type="entry name" value="TERMINAL URIDYLYLTRANSFERASE TAILOR"/>
    <property type="match status" value="1"/>
</dbReference>
<comment type="caution">
    <text evidence="9">The sequence shown here is derived from an EMBL/GenBank/DDBJ whole genome shotgun (WGS) entry which is preliminary data.</text>
</comment>
<proteinExistence type="predicted"/>
<protein>
    <submittedName>
        <fullName evidence="9">Terminal uridylyltransferase 4</fullName>
    </submittedName>
</protein>
<name>A0A6A4VXQ7_AMPAM</name>
<dbReference type="SMART" id="SM00343">
    <property type="entry name" value="ZnF_C2HC"/>
    <property type="match status" value="2"/>
</dbReference>
<dbReference type="Proteomes" id="UP000440578">
    <property type="component" value="Unassembled WGS sequence"/>
</dbReference>
<comment type="cofactor">
    <cofactor evidence="1">
        <name>Mn(2+)</name>
        <dbReference type="ChEBI" id="CHEBI:29035"/>
    </cofactor>
</comment>
<evidence type="ECO:0000256" key="6">
    <source>
        <dbReference type="PROSITE-ProRule" id="PRU00047"/>
    </source>
</evidence>
<dbReference type="Pfam" id="PF22600">
    <property type="entry name" value="MTPAP-like_central"/>
    <property type="match status" value="1"/>
</dbReference>
<dbReference type="PROSITE" id="PS50158">
    <property type="entry name" value="ZF_CCHC"/>
    <property type="match status" value="1"/>
</dbReference>
<dbReference type="OrthoDB" id="407432at2759"/>
<evidence type="ECO:0000313" key="9">
    <source>
        <dbReference type="EMBL" id="KAF0297649.1"/>
    </source>
</evidence>
<dbReference type="InterPro" id="IPR043519">
    <property type="entry name" value="NT_sf"/>
</dbReference>
<feature type="domain" description="CCHC-type" evidence="8">
    <location>
        <begin position="750"/>
        <end position="765"/>
    </location>
</feature>
<dbReference type="GO" id="GO:1990817">
    <property type="term" value="F:poly(A) RNA polymerase activity"/>
    <property type="evidence" value="ECO:0007669"/>
    <property type="project" value="UniProtKB-ARBA"/>
</dbReference>
<dbReference type="GO" id="GO:0050265">
    <property type="term" value="F:RNA uridylyltransferase activity"/>
    <property type="evidence" value="ECO:0007669"/>
    <property type="project" value="TreeGrafter"/>
</dbReference>
<evidence type="ECO:0000256" key="5">
    <source>
        <dbReference type="ARBA" id="ARBA00022842"/>
    </source>
</evidence>
<evidence type="ECO:0000256" key="4">
    <source>
        <dbReference type="ARBA" id="ARBA00022723"/>
    </source>
</evidence>
<keyword evidence="9" id="KW-0548">Nucleotidyltransferase</keyword>
<dbReference type="Gene3D" id="3.30.460.10">
    <property type="entry name" value="Beta Polymerase, domain 2"/>
    <property type="match status" value="1"/>
</dbReference>
<keyword evidence="10" id="KW-1185">Reference proteome</keyword>
<dbReference type="GO" id="GO:0003676">
    <property type="term" value="F:nucleic acid binding"/>
    <property type="evidence" value="ECO:0007669"/>
    <property type="project" value="InterPro"/>
</dbReference>
<dbReference type="SUPFAM" id="SSF81301">
    <property type="entry name" value="Nucleotidyltransferase"/>
    <property type="match status" value="1"/>
</dbReference>
<keyword evidence="3 9" id="KW-0808">Transferase</keyword>
<reference evidence="9 10" key="1">
    <citation type="submission" date="2019-07" db="EMBL/GenBank/DDBJ databases">
        <title>Draft genome assembly of a fouling barnacle, Amphibalanus amphitrite (Darwin, 1854): The first reference genome for Thecostraca.</title>
        <authorList>
            <person name="Kim W."/>
        </authorList>
    </citation>
    <scope>NUCLEOTIDE SEQUENCE [LARGE SCALE GENOMIC DNA]</scope>
    <source>
        <strain evidence="9">SNU_AA5</strain>
        <tissue evidence="9">Soma without cirri and trophi</tissue>
    </source>
</reference>
<organism evidence="9 10">
    <name type="scientific">Amphibalanus amphitrite</name>
    <name type="common">Striped barnacle</name>
    <name type="synonym">Balanus amphitrite</name>
    <dbReference type="NCBI Taxonomy" id="1232801"/>
    <lineage>
        <taxon>Eukaryota</taxon>
        <taxon>Metazoa</taxon>
        <taxon>Ecdysozoa</taxon>
        <taxon>Arthropoda</taxon>
        <taxon>Crustacea</taxon>
        <taxon>Multicrustacea</taxon>
        <taxon>Cirripedia</taxon>
        <taxon>Thoracica</taxon>
        <taxon>Thoracicalcarea</taxon>
        <taxon>Balanomorpha</taxon>
        <taxon>Balanoidea</taxon>
        <taxon>Balanidae</taxon>
        <taxon>Amphibalaninae</taxon>
        <taxon>Amphibalanus</taxon>
    </lineage>
</organism>
<accession>A0A6A4VXQ7</accession>
<dbReference type="Gene3D" id="4.10.60.10">
    <property type="entry name" value="Zinc finger, CCHC-type"/>
    <property type="match status" value="1"/>
</dbReference>
<keyword evidence="6" id="KW-0862">Zinc</keyword>
<dbReference type="InterPro" id="IPR002058">
    <property type="entry name" value="PAP_assoc"/>
</dbReference>
<dbReference type="Pfam" id="PF03828">
    <property type="entry name" value="PAP_assoc"/>
    <property type="match status" value="2"/>
</dbReference>
<dbReference type="CDD" id="cd05402">
    <property type="entry name" value="NT_PAP_TUTase"/>
    <property type="match status" value="1"/>
</dbReference>
<evidence type="ECO:0000256" key="2">
    <source>
        <dbReference type="ARBA" id="ARBA00001946"/>
    </source>
</evidence>
<feature type="compositionally biased region" description="Low complexity" evidence="7">
    <location>
        <begin position="772"/>
        <end position="790"/>
    </location>
</feature>
<feature type="compositionally biased region" description="Low complexity" evidence="7">
    <location>
        <begin position="873"/>
        <end position="886"/>
    </location>
</feature>
<evidence type="ECO:0000256" key="3">
    <source>
        <dbReference type="ARBA" id="ARBA00022679"/>
    </source>
</evidence>
<dbReference type="InterPro" id="IPR054708">
    <property type="entry name" value="MTPAP-like_central"/>
</dbReference>
<dbReference type="GO" id="GO:0008270">
    <property type="term" value="F:zinc ion binding"/>
    <property type="evidence" value="ECO:0007669"/>
    <property type="project" value="UniProtKB-KW"/>
</dbReference>
<keyword evidence="4" id="KW-0479">Metal-binding</keyword>